<organism evidence="1">
    <name type="scientific">Albugo laibachii Nc14</name>
    <dbReference type="NCBI Taxonomy" id="890382"/>
    <lineage>
        <taxon>Eukaryota</taxon>
        <taxon>Sar</taxon>
        <taxon>Stramenopiles</taxon>
        <taxon>Oomycota</taxon>
        <taxon>Peronosporomycetes</taxon>
        <taxon>Albuginales</taxon>
        <taxon>Albuginaceae</taxon>
        <taxon>Albugo</taxon>
    </lineage>
</organism>
<gene>
    <name evidence="1" type="primary">AlNc14C304G10421</name>
    <name evidence="1" type="ORF">ALNC14_117050</name>
</gene>
<sequence>MRQIGVAMLWLVNPDRRLQSKIGESYSTFLLPWCRIMHLFVTGHVRPHYPASRLDKAQGYLAHACSSRLTNSEYILLLLLPTSAQYGRGGVLESVILSGELMARFVLSQVMCARTIPLRGRIKRKAILRMHVLVGKQKENIFDFYFYLLLLKCSILVTVSA</sequence>
<proteinExistence type="predicted"/>
<accession>F0WVW1</accession>
<reference evidence="1" key="1">
    <citation type="journal article" date="2011" name="PLoS Biol.">
        <title>Gene gain and loss during evolution of obligate parasitism in the white rust pathogen of Arabidopsis thaliana.</title>
        <authorList>
            <person name="Kemen E."/>
            <person name="Gardiner A."/>
            <person name="Schultz-Larsen T."/>
            <person name="Kemen A.C."/>
            <person name="Balmuth A.L."/>
            <person name="Robert-Seilaniantz A."/>
            <person name="Bailey K."/>
            <person name="Holub E."/>
            <person name="Studholme D.J."/>
            <person name="Maclean D."/>
            <person name="Jones J.D."/>
        </authorList>
    </citation>
    <scope>NUCLEOTIDE SEQUENCE</scope>
</reference>
<protein>
    <submittedName>
        <fullName evidence="1">AlNc14C304G10421 protein</fullName>
    </submittedName>
</protein>
<evidence type="ECO:0000313" key="1">
    <source>
        <dbReference type="EMBL" id="CCA25561.1"/>
    </source>
</evidence>
<name>F0WVW1_9STRA</name>
<dbReference type="EMBL" id="FR824349">
    <property type="protein sequence ID" value="CCA25561.1"/>
    <property type="molecule type" value="Genomic_DNA"/>
</dbReference>
<dbReference type="AlphaFoldDB" id="F0WVW1"/>
<reference evidence="1" key="2">
    <citation type="submission" date="2011-02" db="EMBL/GenBank/DDBJ databases">
        <authorList>
            <person name="MacLean D."/>
        </authorList>
    </citation>
    <scope>NUCLEOTIDE SEQUENCE</scope>
</reference>
<dbReference type="HOGENOM" id="CLU_1646811_0_0_1"/>